<dbReference type="InterPro" id="IPR000008">
    <property type="entry name" value="C2_dom"/>
</dbReference>
<keyword evidence="9" id="KW-1185">Reference proteome</keyword>
<protein>
    <recommendedName>
        <fullName evidence="10">Protein unc-13 homolog 4B</fullName>
    </recommendedName>
</protein>
<comment type="subcellular location">
    <subcellularLocation>
        <location evidence="2">Late endosome</location>
    </subcellularLocation>
    <subcellularLocation>
        <location evidence="1">Recycling endosome</location>
    </subcellularLocation>
</comment>
<dbReference type="PRINTS" id="PR00360">
    <property type="entry name" value="C2DOMAIN"/>
</dbReference>
<dbReference type="PROSITE" id="PS51258">
    <property type="entry name" value="MHD1"/>
    <property type="match status" value="1"/>
</dbReference>
<dbReference type="InterPro" id="IPR014770">
    <property type="entry name" value="Munc13_1"/>
</dbReference>
<sequence length="915" mass="104576">MDMEAEDVMWKQIYTKLQAQKSVDRVHSDHEIRIQQVDGGFFERFGSLLREQAEFVEAQEQIEKKQVAEAAAEVAPEKINEDSDNEQPLPTTEESDEVSVTSSDSETDVEKDQSELIATAWNIDELYCEVLYEILHNVGCDVSYEIGQIALFSYAQDAFKISNDKHNYLMETAEKKEAPDLMINVEVIEAKDLSPKDSNGLSDPFVTLYLASNAAHKYNSSVKAMTLNPVWEEHFALPIQENTAEDTLCLEVWDFDPAESVKEKLGKVFDVKGLKGMRKLVKEIAVTATTGQHENELIGRANIPLSTIPASGMTMWYSLDKKNKITRQGVLKVRISFSSEKNNQVAEQEYRHLLRIILLHELEMSKVAPNWWCGTFSPQGDQLLTQHIAQSGLTPVEVSICQYCVFAFIHQNHGLSLTLFSNLLDKLIKPLQTGGVCDEDIKLFWDATKKLLPSCFSVIRKIRRKNTNEKTKMKQVTEVLKILNHIHSLDPPSNFDLFPRTLYPWMTFDGNEEANCDIPSTLNEAVSKGAVDWLNHITENNKRPDETDVAKLQNMIQIIQLLRSDLQKAIEFYDKLFQETVNFQYAKALYVFYQSKLATLCEPEVTQICKNLKQIQYNGYNGSNVENPDESLSEGTSLFELYLAVQRFTTLGVGLCPADCDNFVIKNFHEWFYGGVAQWLDIAVYKALQRIEKAVDLDQLMHVDNTVKYSSSAVDTLTIFYQVKVFWQQLNWPDEEGCYTFIAKIIDDICRCSVFYADKMAAKVEGLGDTQNIYEKKFEVTNEWCLAINNIDYVRETLEPFTRDLGMTEIIQKICDIKSPLDAQRCQDTLENVIANAIDTVRNKIIELLETVVSKMAPSMKRLLIEGAELCEQDCNSVDRLMMYVDNNLSTLHRELNDENFNRTLEIVWICWGKP</sequence>
<dbReference type="GO" id="GO:0099503">
    <property type="term" value="C:secretory vesicle"/>
    <property type="evidence" value="ECO:0007669"/>
    <property type="project" value="TreeGrafter"/>
</dbReference>
<accession>A0A9P0CPQ6</accession>
<dbReference type="Proteomes" id="UP001153636">
    <property type="component" value="Chromosome 13"/>
</dbReference>
<dbReference type="Gene3D" id="1.10.357.50">
    <property type="match status" value="1"/>
</dbReference>
<dbReference type="InterPro" id="IPR052095">
    <property type="entry name" value="UNC-13_domain"/>
</dbReference>
<comment type="similarity">
    <text evidence="3">Belongs to the unc-13 family.</text>
</comment>
<evidence type="ECO:0000259" key="7">
    <source>
        <dbReference type="PROSITE" id="PS51258"/>
    </source>
</evidence>
<evidence type="ECO:0008006" key="10">
    <source>
        <dbReference type="Google" id="ProtNLM"/>
    </source>
</evidence>
<evidence type="ECO:0000256" key="2">
    <source>
        <dbReference type="ARBA" id="ARBA00004603"/>
    </source>
</evidence>
<evidence type="ECO:0000256" key="5">
    <source>
        <dbReference type="SAM" id="MobiDB-lite"/>
    </source>
</evidence>
<feature type="domain" description="C2" evidence="6">
    <location>
        <begin position="164"/>
        <end position="284"/>
    </location>
</feature>
<evidence type="ECO:0000313" key="8">
    <source>
        <dbReference type="EMBL" id="CAH1102482.1"/>
    </source>
</evidence>
<dbReference type="InterPro" id="IPR010439">
    <property type="entry name" value="MUN_dom"/>
</dbReference>
<evidence type="ECO:0000256" key="4">
    <source>
        <dbReference type="ARBA" id="ARBA00022483"/>
    </source>
</evidence>
<evidence type="ECO:0000259" key="6">
    <source>
        <dbReference type="PROSITE" id="PS50004"/>
    </source>
</evidence>
<dbReference type="OrthoDB" id="67700at2759"/>
<dbReference type="EMBL" id="OV651825">
    <property type="protein sequence ID" value="CAH1102482.1"/>
    <property type="molecule type" value="Genomic_DNA"/>
</dbReference>
<dbReference type="GO" id="GO:0055037">
    <property type="term" value="C:recycling endosome"/>
    <property type="evidence" value="ECO:0007669"/>
    <property type="project" value="UniProtKB-SubCell"/>
</dbReference>
<feature type="region of interest" description="Disordered" evidence="5">
    <location>
        <begin position="69"/>
        <end position="111"/>
    </location>
</feature>
<dbReference type="GO" id="GO:0006887">
    <property type="term" value="P:exocytosis"/>
    <property type="evidence" value="ECO:0007669"/>
    <property type="project" value="UniProtKB-KW"/>
</dbReference>
<dbReference type="PROSITE" id="PS50004">
    <property type="entry name" value="C2"/>
    <property type="match status" value="1"/>
</dbReference>
<dbReference type="Gene3D" id="2.60.40.150">
    <property type="entry name" value="C2 domain"/>
    <property type="match status" value="1"/>
</dbReference>
<organism evidence="8 9">
    <name type="scientific">Psylliodes chrysocephalus</name>
    <dbReference type="NCBI Taxonomy" id="3402493"/>
    <lineage>
        <taxon>Eukaryota</taxon>
        <taxon>Metazoa</taxon>
        <taxon>Ecdysozoa</taxon>
        <taxon>Arthropoda</taxon>
        <taxon>Hexapoda</taxon>
        <taxon>Insecta</taxon>
        <taxon>Pterygota</taxon>
        <taxon>Neoptera</taxon>
        <taxon>Endopterygota</taxon>
        <taxon>Coleoptera</taxon>
        <taxon>Polyphaga</taxon>
        <taxon>Cucujiformia</taxon>
        <taxon>Chrysomeloidea</taxon>
        <taxon>Chrysomelidae</taxon>
        <taxon>Galerucinae</taxon>
        <taxon>Alticini</taxon>
        <taxon>Psylliodes</taxon>
    </lineage>
</organism>
<evidence type="ECO:0000313" key="9">
    <source>
        <dbReference type="Proteomes" id="UP001153636"/>
    </source>
</evidence>
<dbReference type="SUPFAM" id="SSF49562">
    <property type="entry name" value="C2 domain (Calcium/lipid-binding domain, CaLB)"/>
    <property type="match status" value="1"/>
</dbReference>
<reference evidence="8" key="1">
    <citation type="submission" date="2022-01" db="EMBL/GenBank/DDBJ databases">
        <authorList>
            <person name="King R."/>
        </authorList>
    </citation>
    <scope>NUCLEOTIDE SEQUENCE</scope>
</reference>
<name>A0A9P0CPQ6_9CUCU</name>
<gene>
    <name evidence="8" type="ORF">PSYICH_LOCUS3741</name>
</gene>
<dbReference type="GO" id="GO:0005770">
    <property type="term" value="C:late endosome"/>
    <property type="evidence" value="ECO:0007669"/>
    <property type="project" value="UniProtKB-SubCell"/>
</dbReference>
<dbReference type="PANTHER" id="PTHR45999">
    <property type="entry name" value="UNC-13-4A, ISOFORM B"/>
    <property type="match status" value="1"/>
</dbReference>
<dbReference type="InterPro" id="IPR035892">
    <property type="entry name" value="C2_domain_sf"/>
</dbReference>
<feature type="domain" description="MHD1" evidence="7">
    <location>
        <begin position="639"/>
        <end position="760"/>
    </location>
</feature>
<dbReference type="AlphaFoldDB" id="A0A9P0CPQ6"/>
<dbReference type="SMART" id="SM00239">
    <property type="entry name" value="C2"/>
    <property type="match status" value="1"/>
</dbReference>
<dbReference type="Pfam" id="PF00168">
    <property type="entry name" value="C2"/>
    <property type="match status" value="1"/>
</dbReference>
<dbReference type="Pfam" id="PF06292">
    <property type="entry name" value="MUN"/>
    <property type="match status" value="1"/>
</dbReference>
<keyword evidence="4" id="KW-0268">Exocytosis</keyword>
<evidence type="ECO:0000256" key="3">
    <source>
        <dbReference type="ARBA" id="ARBA00005823"/>
    </source>
</evidence>
<dbReference type="PANTHER" id="PTHR45999:SF2">
    <property type="entry name" value="PROTEIN UNC-13 HOMOLOG 4B"/>
    <property type="match status" value="1"/>
</dbReference>
<proteinExistence type="inferred from homology"/>
<evidence type="ECO:0000256" key="1">
    <source>
        <dbReference type="ARBA" id="ARBA00004172"/>
    </source>
</evidence>